<dbReference type="EMBL" id="JBFXLT010000058">
    <property type="protein sequence ID" value="KAL2811388.1"/>
    <property type="molecule type" value="Genomic_DNA"/>
</dbReference>
<evidence type="ECO:0000313" key="3">
    <source>
        <dbReference type="Proteomes" id="UP001610334"/>
    </source>
</evidence>
<name>A0ABR4H7E5_9EURO</name>
<keyword evidence="3" id="KW-1185">Reference proteome</keyword>
<evidence type="ECO:0000256" key="1">
    <source>
        <dbReference type="SAM" id="SignalP"/>
    </source>
</evidence>
<protein>
    <submittedName>
        <fullName evidence="2">Uncharacterized protein</fullName>
    </submittedName>
</protein>
<feature type="signal peptide" evidence="1">
    <location>
        <begin position="1"/>
        <end position="18"/>
    </location>
</feature>
<comment type="caution">
    <text evidence="2">The sequence shown here is derived from an EMBL/GenBank/DDBJ whole genome shotgun (WGS) entry which is preliminary data.</text>
</comment>
<evidence type="ECO:0000313" key="2">
    <source>
        <dbReference type="EMBL" id="KAL2811388.1"/>
    </source>
</evidence>
<proteinExistence type="predicted"/>
<dbReference type="Proteomes" id="UP001610334">
    <property type="component" value="Unassembled WGS sequence"/>
</dbReference>
<keyword evidence="1" id="KW-0732">Signal</keyword>
<gene>
    <name evidence="2" type="ORF">BJX63DRAFT_433398</name>
</gene>
<organism evidence="2 3">
    <name type="scientific">Aspergillus granulosus</name>
    <dbReference type="NCBI Taxonomy" id="176169"/>
    <lineage>
        <taxon>Eukaryota</taxon>
        <taxon>Fungi</taxon>
        <taxon>Dikarya</taxon>
        <taxon>Ascomycota</taxon>
        <taxon>Pezizomycotina</taxon>
        <taxon>Eurotiomycetes</taxon>
        <taxon>Eurotiomycetidae</taxon>
        <taxon>Eurotiales</taxon>
        <taxon>Aspergillaceae</taxon>
        <taxon>Aspergillus</taxon>
        <taxon>Aspergillus subgen. Nidulantes</taxon>
    </lineage>
</organism>
<sequence length="126" mass="13687">MDKLEVALVLILIQGIGALLSHLIKDEDSCYSIDVDQQVRIGTLQDYNLWIDRYCMNLQAVREVLGSGTTTPPGTQLAAKAAVPVTSKEAATAPILLNHPPMQPWPRAQLAGVRSGIRRLRATSAL</sequence>
<accession>A0ABR4H7E5</accession>
<reference evidence="2 3" key="1">
    <citation type="submission" date="2024-07" db="EMBL/GenBank/DDBJ databases">
        <title>Section-level genome sequencing and comparative genomics of Aspergillus sections Usti and Cavernicolus.</title>
        <authorList>
            <consortium name="Lawrence Berkeley National Laboratory"/>
            <person name="Nybo J.L."/>
            <person name="Vesth T.C."/>
            <person name="Theobald S."/>
            <person name="Frisvad J.C."/>
            <person name="Larsen T.O."/>
            <person name="Kjaerboelling I."/>
            <person name="Rothschild-Mancinelli K."/>
            <person name="Lyhne E.K."/>
            <person name="Kogle M.E."/>
            <person name="Barry K."/>
            <person name="Clum A."/>
            <person name="Na H."/>
            <person name="Ledsgaard L."/>
            <person name="Lin J."/>
            <person name="Lipzen A."/>
            <person name="Kuo A."/>
            <person name="Riley R."/>
            <person name="Mondo S."/>
            <person name="Labutti K."/>
            <person name="Haridas S."/>
            <person name="Pangalinan J."/>
            <person name="Salamov A.A."/>
            <person name="Simmons B.A."/>
            <person name="Magnuson J.K."/>
            <person name="Chen J."/>
            <person name="Drula E."/>
            <person name="Henrissat B."/>
            <person name="Wiebenga A."/>
            <person name="Lubbers R.J."/>
            <person name="Gomes A.C."/>
            <person name="Makela M.R."/>
            <person name="Stajich J."/>
            <person name="Grigoriev I.V."/>
            <person name="Mortensen U.H."/>
            <person name="De Vries R.P."/>
            <person name="Baker S.E."/>
            <person name="Andersen M.R."/>
        </authorList>
    </citation>
    <scope>NUCLEOTIDE SEQUENCE [LARGE SCALE GENOMIC DNA]</scope>
    <source>
        <strain evidence="2 3">CBS 588.65</strain>
    </source>
</reference>
<feature type="chain" id="PRO_5046735109" evidence="1">
    <location>
        <begin position="19"/>
        <end position="126"/>
    </location>
</feature>